<sequence length="108" mass="12263">MKVRVFCERPSKVPNLLIILLSLNMIDGVLVELNSSYVLKSSIIFSTYRNLRSTHEVVMRNHRAIKLEKRNSQILPICAQVMKCLIIPATCVTIGSCYIILTSEQVNK</sequence>
<dbReference type="Proteomes" id="UP000325081">
    <property type="component" value="Unassembled WGS sequence"/>
</dbReference>
<reference evidence="2" key="1">
    <citation type="journal article" date="2019" name="Curr. Biol.">
        <title>Genome Sequence of Striga asiatica Provides Insight into the Evolution of Plant Parasitism.</title>
        <authorList>
            <person name="Yoshida S."/>
            <person name="Kim S."/>
            <person name="Wafula E.K."/>
            <person name="Tanskanen J."/>
            <person name="Kim Y.M."/>
            <person name="Honaas L."/>
            <person name="Yang Z."/>
            <person name="Spallek T."/>
            <person name="Conn C.E."/>
            <person name="Ichihashi Y."/>
            <person name="Cheong K."/>
            <person name="Cui S."/>
            <person name="Der J.P."/>
            <person name="Gundlach H."/>
            <person name="Jiao Y."/>
            <person name="Hori C."/>
            <person name="Ishida J.K."/>
            <person name="Kasahara H."/>
            <person name="Kiba T."/>
            <person name="Kim M.S."/>
            <person name="Koo N."/>
            <person name="Laohavisit A."/>
            <person name="Lee Y.H."/>
            <person name="Lumba S."/>
            <person name="McCourt P."/>
            <person name="Mortimer J.C."/>
            <person name="Mutuku J.M."/>
            <person name="Nomura T."/>
            <person name="Sasaki-Sekimoto Y."/>
            <person name="Seto Y."/>
            <person name="Wang Y."/>
            <person name="Wakatake T."/>
            <person name="Sakakibara H."/>
            <person name="Demura T."/>
            <person name="Yamaguchi S."/>
            <person name="Yoneyama K."/>
            <person name="Manabe R.I."/>
            <person name="Nelson D.C."/>
            <person name="Schulman A.H."/>
            <person name="Timko M.P."/>
            <person name="dePamphilis C.W."/>
            <person name="Choi D."/>
            <person name="Shirasu K."/>
        </authorList>
    </citation>
    <scope>NUCLEOTIDE SEQUENCE [LARGE SCALE GENOMIC DNA]</scope>
    <source>
        <strain evidence="2">cv. UVA1</strain>
    </source>
</reference>
<organism evidence="1 2">
    <name type="scientific">Striga asiatica</name>
    <name type="common">Asiatic witchweed</name>
    <name type="synonym">Buchnera asiatica</name>
    <dbReference type="NCBI Taxonomy" id="4170"/>
    <lineage>
        <taxon>Eukaryota</taxon>
        <taxon>Viridiplantae</taxon>
        <taxon>Streptophyta</taxon>
        <taxon>Embryophyta</taxon>
        <taxon>Tracheophyta</taxon>
        <taxon>Spermatophyta</taxon>
        <taxon>Magnoliopsida</taxon>
        <taxon>eudicotyledons</taxon>
        <taxon>Gunneridae</taxon>
        <taxon>Pentapetalae</taxon>
        <taxon>asterids</taxon>
        <taxon>lamiids</taxon>
        <taxon>Lamiales</taxon>
        <taxon>Orobanchaceae</taxon>
        <taxon>Buchnereae</taxon>
        <taxon>Striga</taxon>
    </lineage>
</organism>
<evidence type="ECO:0000313" key="2">
    <source>
        <dbReference type="Proteomes" id="UP000325081"/>
    </source>
</evidence>
<keyword evidence="2" id="KW-1185">Reference proteome</keyword>
<dbReference type="AlphaFoldDB" id="A0A5A7PTM6"/>
<name>A0A5A7PTM6_STRAF</name>
<feature type="non-terminal residue" evidence="1">
    <location>
        <position position="108"/>
    </location>
</feature>
<gene>
    <name evidence="1" type="ORF">STAS_12536</name>
</gene>
<accession>A0A5A7PTM6</accession>
<proteinExistence type="predicted"/>
<protein>
    <submittedName>
        <fullName evidence="1">Testis-and ovary-specific PAZ domain-containing protein 1</fullName>
    </submittedName>
</protein>
<comment type="caution">
    <text evidence="1">The sequence shown here is derived from an EMBL/GenBank/DDBJ whole genome shotgun (WGS) entry which is preliminary data.</text>
</comment>
<evidence type="ECO:0000313" key="1">
    <source>
        <dbReference type="EMBL" id="GER36203.1"/>
    </source>
</evidence>
<dbReference type="EMBL" id="BKCP01005084">
    <property type="protein sequence ID" value="GER36203.1"/>
    <property type="molecule type" value="Genomic_DNA"/>
</dbReference>